<dbReference type="EMBL" id="LATX01002527">
    <property type="protein sequence ID" value="KTB27656.1"/>
    <property type="molecule type" value="Genomic_DNA"/>
</dbReference>
<dbReference type="eggNOG" id="ENOG502SJSB">
    <property type="taxonomic scope" value="Eukaryota"/>
</dbReference>
<evidence type="ECO:0000313" key="2">
    <source>
        <dbReference type="EMBL" id="KTB27656.1"/>
    </source>
</evidence>
<organism evidence="2 3">
    <name type="scientific">Moniliophthora roreri</name>
    <name type="common">Frosty pod rot fungus</name>
    <name type="synonym">Monilia roreri</name>
    <dbReference type="NCBI Taxonomy" id="221103"/>
    <lineage>
        <taxon>Eukaryota</taxon>
        <taxon>Fungi</taxon>
        <taxon>Dikarya</taxon>
        <taxon>Basidiomycota</taxon>
        <taxon>Agaricomycotina</taxon>
        <taxon>Agaricomycetes</taxon>
        <taxon>Agaricomycetidae</taxon>
        <taxon>Agaricales</taxon>
        <taxon>Marasmiineae</taxon>
        <taxon>Marasmiaceae</taxon>
        <taxon>Moniliophthora</taxon>
    </lineage>
</organism>
<feature type="signal peptide" evidence="1">
    <location>
        <begin position="1"/>
        <end position="19"/>
    </location>
</feature>
<dbReference type="Proteomes" id="UP000054988">
    <property type="component" value="Unassembled WGS sequence"/>
</dbReference>
<comment type="caution">
    <text evidence="2">The sequence shown here is derived from an EMBL/GenBank/DDBJ whole genome shotgun (WGS) entry which is preliminary data.</text>
</comment>
<feature type="chain" id="PRO_5006901111" description="Dickkopf N-terminal cysteine-rich domain-containing protein" evidence="1">
    <location>
        <begin position="20"/>
        <end position="315"/>
    </location>
</feature>
<evidence type="ECO:0000256" key="1">
    <source>
        <dbReference type="SAM" id="SignalP"/>
    </source>
</evidence>
<keyword evidence="1" id="KW-0732">Signal</keyword>
<accession>A0A0W0EUC4</accession>
<evidence type="ECO:0008006" key="4">
    <source>
        <dbReference type="Google" id="ProtNLM"/>
    </source>
</evidence>
<evidence type="ECO:0000313" key="3">
    <source>
        <dbReference type="Proteomes" id="UP000054988"/>
    </source>
</evidence>
<name>A0A0W0EUC4_MONRR</name>
<dbReference type="AlphaFoldDB" id="A0A0W0EUC4"/>
<sequence length="315" mass="35012">MTKASIYLALFFQIHLALAGTVGNGGSCSGSRDHLDPNSHKLITDCSDHYYCTAPQNGTCVPKACRRDEYPFGYSDQDMLPPMCPQGTFCPDEGSGCRAQVAVGQGCQMNRDDQCAPAPGWRELERDENWLGSICLKSVCMYANATFNEPCILESNAYISVVSGQAYNTIISRDNCRSPQLYCDPNSKTCQASKLIGSYCEADAECEQRNCVNGVCAIPPEAPLRISAWQYLVTVLCLVGGNHFLFPCDCGCDTQALKAMASTLILLIIIHKRHRYYRYRELRQYYFEQLRRSIIALHTAASKADPRFKTKSIVV</sequence>
<gene>
    <name evidence="2" type="ORF">WG66_19768</name>
</gene>
<proteinExistence type="predicted"/>
<protein>
    <recommendedName>
        <fullName evidence="4">Dickkopf N-terminal cysteine-rich domain-containing protein</fullName>
    </recommendedName>
</protein>
<reference evidence="2 3" key="1">
    <citation type="submission" date="2015-12" db="EMBL/GenBank/DDBJ databases">
        <title>Draft genome sequence of Moniliophthora roreri, the causal agent of frosty pod rot of cacao.</title>
        <authorList>
            <person name="Aime M.C."/>
            <person name="Diaz-Valderrama J.R."/>
            <person name="Kijpornyongpan T."/>
            <person name="Phillips-Mora W."/>
        </authorList>
    </citation>
    <scope>NUCLEOTIDE SEQUENCE [LARGE SCALE GENOMIC DNA]</scope>
    <source>
        <strain evidence="2 3">MCA 2952</strain>
    </source>
</reference>